<accession>A0ABY7H8E7</accession>
<feature type="region of interest" description="Disordered" evidence="1">
    <location>
        <begin position="1"/>
        <end position="36"/>
    </location>
</feature>
<gene>
    <name evidence="2" type="ORF">O0S08_05255</name>
</gene>
<reference evidence="2" key="1">
    <citation type="submission" date="2022-11" db="EMBL/GenBank/DDBJ databases">
        <title>Minimal conservation of predation-associated metabolite biosynthetic gene clusters underscores biosynthetic potential of Myxococcota including descriptions for ten novel species: Archangium lansinium sp. nov., Myxococcus landrumus sp. nov., Nannocystis bai.</title>
        <authorList>
            <person name="Ahearne A."/>
            <person name="Stevens C."/>
            <person name="Dowd S."/>
        </authorList>
    </citation>
    <scope>NUCLEOTIDE SEQUENCE</scope>
    <source>
        <strain evidence="2">Fl3</strain>
    </source>
</reference>
<keyword evidence="3" id="KW-1185">Reference proteome</keyword>
<dbReference type="SUPFAM" id="SSF46626">
    <property type="entry name" value="Cytochrome c"/>
    <property type="match status" value="1"/>
</dbReference>
<dbReference type="Gene3D" id="1.10.760.10">
    <property type="entry name" value="Cytochrome c-like domain"/>
    <property type="match status" value="1"/>
</dbReference>
<dbReference type="InterPro" id="IPR036909">
    <property type="entry name" value="Cyt_c-like_dom_sf"/>
</dbReference>
<name>A0ABY7H8E7_9BACT</name>
<proteinExistence type="predicted"/>
<evidence type="ECO:0008006" key="4">
    <source>
        <dbReference type="Google" id="ProtNLM"/>
    </source>
</evidence>
<dbReference type="Proteomes" id="UP001164459">
    <property type="component" value="Chromosome"/>
</dbReference>
<protein>
    <recommendedName>
        <fullName evidence="4">Cytochrome c domain-containing protein</fullName>
    </recommendedName>
</protein>
<evidence type="ECO:0000313" key="2">
    <source>
        <dbReference type="EMBL" id="WAS95550.1"/>
    </source>
</evidence>
<organism evidence="2 3">
    <name type="scientific">Nannocystis punicea</name>
    <dbReference type="NCBI Taxonomy" id="2995304"/>
    <lineage>
        <taxon>Bacteria</taxon>
        <taxon>Pseudomonadati</taxon>
        <taxon>Myxococcota</taxon>
        <taxon>Polyangia</taxon>
        <taxon>Nannocystales</taxon>
        <taxon>Nannocystaceae</taxon>
        <taxon>Nannocystis</taxon>
    </lineage>
</organism>
<dbReference type="RefSeq" id="WP_269037891.1">
    <property type="nucleotide sequence ID" value="NZ_CP114040.1"/>
</dbReference>
<feature type="compositionally biased region" description="Polar residues" evidence="1">
    <location>
        <begin position="1"/>
        <end position="12"/>
    </location>
</feature>
<evidence type="ECO:0000256" key="1">
    <source>
        <dbReference type="SAM" id="MobiDB-lite"/>
    </source>
</evidence>
<dbReference type="EMBL" id="CP114040">
    <property type="protein sequence ID" value="WAS95550.1"/>
    <property type="molecule type" value="Genomic_DNA"/>
</dbReference>
<sequence length="587" mass="63318">MTSATESGTTGDPVTPANDAPTTGGPPEAVACESRRNQTQEILQAHCGGCHGDQGKGDFSNVTDLEALIATGKITPKAPADSYLYQRIVKGEMPPAPNAPVPADEQAVLEAWIGECSTPIGQESGDPQRPPECAPEAPVTTGEWLNAIQADLLTLDPNDWKFQRYVSFIELYNFGYCPGQLTTYHHALTKVLNSLSDQTELGFPVAVAGSHDAIFRVDLRDYGWNADLWDRIACANPYSIDYGVNEAYPVAAAIQDALKNEKGTEVALFVQPGRPFINIVTRPPLYHDILEIPETLAQLALIKSGIVDLAGNALAEQNNEIEDIVHRAGFYVSGVSDSNRMIERQRVPGEKAGYFWHSFDFGDNDGPRDIFAHPLDFQADGGEVIFSLPNGFQGYMIVDGLGQRIEAAPTAVVKDPDNQEVAYAVVNGISCIGCHSSGIIVKADEIRAHVESNMEDYTPQSIIVGVQNLHPEENVIEIQQKDSNRFMGALEAAAVPHVIEAGNGQLIEPIRIADFAFLRVNLTKELAAAEIGTSPEKLLSIEQTVPDIALLYGSGTLTREDFVDVFAPSVEALQIGDAQPLAACTPG</sequence>
<evidence type="ECO:0000313" key="3">
    <source>
        <dbReference type="Proteomes" id="UP001164459"/>
    </source>
</evidence>